<dbReference type="AlphaFoldDB" id="A0A6B3N5D6"/>
<protein>
    <recommendedName>
        <fullName evidence="3">DUF2808 domain-containing protein</fullName>
    </recommendedName>
</protein>
<feature type="signal peptide" evidence="1">
    <location>
        <begin position="1"/>
        <end position="22"/>
    </location>
</feature>
<proteinExistence type="predicted"/>
<evidence type="ECO:0000313" key="2">
    <source>
        <dbReference type="EMBL" id="NER28339.1"/>
    </source>
</evidence>
<reference evidence="2" key="1">
    <citation type="submission" date="2019-11" db="EMBL/GenBank/DDBJ databases">
        <title>Genomic insights into an expanded diversity of filamentous marine cyanobacteria reveals the extraordinary biosynthetic potential of Moorea and Okeania.</title>
        <authorList>
            <person name="Ferreira Leao T."/>
            <person name="Wang M."/>
            <person name="Moss N."/>
            <person name="Da Silva R."/>
            <person name="Sanders J."/>
            <person name="Nurk S."/>
            <person name="Gurevich A."/>
            <person name="Humphrey G."/>
            <person name="Reher R."/>
            <person name="Zhu Q."/>
            <person name="Belda-Ferre P."/>
            <person name="Glukhov E."/>
            <person name="Rex R."/>
            <person name="Dorrestein P.C."/>
            <person name="Knight R."/>
            <person name="Pevzner P."/>
            <person name="Gerwick W.H."/>
            <person name="Gerwick L."/>
        </authorList>
    </citation>
    <scope>NUCLEOTIDE SEQUENCE</scope>
    <source>
        <strain evidence="2">SIO1C4</strain>
    </source>
</reference>
<accession>A0A6B3N5D6</accession>
<gene>
    <name evidence="2" type="ORF">F6J89_12060</name>
</gene>
<organism evidence="2">
    <name type="scientific">Symploca sp. SIO1C4</name>
    <dbReference type="NCBI Taxonomy" id="2607765"/>
    <lineage>
        <taxon>Bacteria</taxon>
        <taxon>Bacillati</taxon>
        <taxon>Cyanobacteriota</taxon>
        <taxon>Cyanophyceae</taxon>
        <taxon>Coleofasciculales</taxon>
        <taxon>Coleofasciculaceae</taxon>
        <taxon>Symploca</taxon>
    </lineage>
</organism>
<dbReference type="EMBL" id="JAAHFQ010000200">
    <property type="protein sequence ID" value="NER28339.1"/>
    <property type="molecule type" value="Genomic_DNA"/>
</dbReference>
<dbReference type="PROSITE" id="PS51257">
    <property type="entry name" value="PROKAR_LIPOPROTEIN"/>
    <property type="match status" value="1"/>
</dbReference>
<name>A0A6B3N5D6_9CYAN</name>
<comment type="caution">
    <text evidence="2">The sequence shown here is derived from an EMBL/GenBank/DDBJ whole genome shotgun (WGS) entry which is preliminary data.</text>
</comment>
<sequence length="227" mass="25952">MKLRITLISLLLLSLSPLAAQACPEGHNRSLAYIRRDNNRCEGLLDSRDATSNISLIAFSTSNLDSYPNTLKIEVPGTGNRQPNIEVQSFYRNYRLDQLDSKYSSSGFLFPLNTNVLKKSGIPIRLLRATAYINRNSTPFYFPVILGQPSDRYEFVLYSPQRNTFPTFEIRSQGKVLSSNPRQTPRRGQIRFAWKYGDAPAGTYELYIVDGEGQERTFRFQHDPSWL</sequence>
<feature type="chain" id="PRO_5025413699" description="DUF2808 domain-containing protein" evidence="1">
    <location>
        <begin position="23"/>
        <end position="227"/>
    </location>
</feature>
<evidence type="ECO:0000256" key="1">
    <source>
        <dbReference type="SAM" id="SignalP"/>
    </source>
</evidence>
<keyword evidence="1" id="KW-0732">Signal</keyword>
<evidence type="ECO:0008006" key="3">
    <source>
        <dbReference type="Google" id="ProtNLM"/>
    </source>
</evidence>